<accession>A0A9D5DEB3</accession>
<evidence type="ECO:0000256" key="3">
    <source>
        <dbReference type="ARBA" id="ARBA00012513"/>
    </source>
</evidence>
<dbReference type="Gene3D" id="1.10.510.10">
    <property type="entry name" value="Transferase(Phosphotransferase) domain 1"/>
    <property type="match status" value="1"/>
</dbReference>
<keyword evidence="5" id="KW-0723">Serine/threonine-protein kinase</keyword>
<keyword evidence="4" id="KW-1003">Cell membrane</keyword>
<keyword evidence="10 26" id="KW-0732">Signal</keyword>
<comment type="caution">
    <text evidence="28">The sequence shown here is derived from an EMBL/GenBank/DDBJ whole genome shotgun (WGS) entry which is preliminary data.</text>
</comment>
<comment type="catalytic activity">
    <reaction evidence="19">
        <text>L-threonyl-[protein] + ATP = O-phospho-L-threonyl-[protein] + ADP + H(+)</text>
        <dbReference type="Rhea" id="RHEA:46608"/>
        <dbReference type="Rhea" id="RHEA-COMP:11060"/>
        <dbReference type="Rhea" id="RHEA-COMP:11605"/>
        <dbReference type="ChEBI" id="CHEBI:15378"/>
        <dbReference type="ChEBI" id="CHEBI:30013"/>
        <dbReference type="ChEBI" id="CHEBI:30616"/>
        <dbReference type="ChEBI" id="CHEBI:61977"/>
        <dbReference type="ChEBI" id="CHEBI:456216"/>
        <dbReference type="EC" id="2.7.11.1"/>
    </reaction>
</comment>
<dbReference type="InterPro" id="IPR017441">
    <property type="entry name" value="Protein_kinase_ATP_BS"/>
</dbReference>
<dbReference type="OrthoDB" id="4062651at2759"/>
<keyword evidence="14 23" id="KW-0067">ATP-binding</keyword>
<evidence type="ECO:0000256" key="17">
    <source>
        <dbReference type="ARBA" id="ARBA00023170"/>
    </source>
</evidence>
<evidence type="ECO:0000256" key="14">
    <source>
        <dbReference type="ARBA" id="ARBA00022840"/>
    </source>
</evidence>
<feature type="signal peptide" evidence="26">
    <location>
        <begin position="1"/>
        <end position="28"/>
    </location>
</feature>
<dbReference type="PANTHER" id="PTHR48056">
    <property type="entry name" value="LRR RECEPTOR-LIKE SERINE/THREONINE-PROTEIN KINASE-RELATED"/>
    <property type="match status" value="1"/>
</dbReference>
<keyword evidence="18" id="KW-0325">Glycoprotein</keyword>
<evidence type="ECO:0000256" key="25">
    <source>
        <dbReference type="SAM" id="Phobius"/>
    </source>
</evidence>
<dbReference type="Gene3D" id="3.30.200.20">
    <property type="entry name" value="Phosphorylase Kinase, domain 1"/>
    <property type="match status" value="1"/>
</dbReference>
<reference evidence="28" key="1">
    <citation type="submission" date="2021-03" db="EMBL/GenBank/DDBJ databases">
        <authorList>
            <person name="Li Z."/>
            <person name="Yang C."/>
        </authorList>
    </citation>
    <scope>NUCLEOTIDE SEQUENCE</scope>
    <source>
        <strain evidence="28">Dzin_1.0</strain>
        <tissue evidence="28">Leaf</tissue>
    </source>
</reference>
<keyword evidence="7" id="KW-0433">Leucine-rich repeat</keyword>
<evidence type="ECO:0000256" key="18">
    <source>
        <dbReference type="ARBA" id="ARBA00023180"/>
    </source>
</evidence>
<keyword evidence="16 25" id="KW-0472">Membrane</keyword>
<dbReference type="AlphaFoldDB" id="A0A9D5DEB3"/>
<evidence type="ECO:0000256" key="20">
    <source>
        <dbReference type="ARBA" id="ARBA00048679"/>
    </source>
</evidence>
<dbReference type="Gene3D" id="3.80.10.10">
    <property type="entry name" value="Ribonuclease Inhibitor"/>
    <property type="match status" value="1"/>
</dbReference>
<dbReference type="InterPro" id="IPR008271">
    <property type="entry name" value="Ser/Thr_kinase_AS"/>
</dbReference>
<evidence type="ECO:0000256" key="11">
    <source>
        <dbReference type="ARBA" id="ARBA00022737"/>
    </source>
</evidence>
<dbReference type="PROSITE" id="PS50011">
    <property type="entry name" value="PROTEIN_KINASE_DOM"/>
    <property type="match status" value="1"/>
</dbReference>
<keyword evidence="6" id="KW-0597">Phosphoprotein</keyword>
<dbReference type="FunFam" id="1.10.510.10:FF:000146">
    <property type="entry name" value="LRR receptor-like serine/threonine-protein kinase IOS1"/>
    <property type="match status" value="1"/>
</dbReference>
<evidence type="ECO:0000256" key="16">
    <source>
        <dbReference type="ARBA" id="ARBA00023136"/>
    </source>
</evidence>
<feature type="binding site" evidence="23">
    <location>
        <position position="344"/>
    </location>
    <ligand>
        <name>ATP</name>
        <dbReference type="ChEBI" id="CHEBI:30616"/>
    </ligand>
</feature>
<keyword evidence="13" id="KW-0418">Kinase</keyword>
<evidence type="ECO:0000256" key="13">
    <source>
        <dbReference type="ARBA" id="ARBA00022777"/>
    </source>
</evidence>
<evidence type="ECO:0000256" key="23">
    <source>
        <dbReference type="PROSITE-ProRule" id="PRU10141"/>
    </source>
</evidence>
<dbReference type="InterPro" id="IPR032675">
    <property type="entry name" value="LRR_dom_sf"/>
</dbReference>
<dbReference type="GO" id="GO:0005524">
    <property type="term" value="F:ATP binding"/>
    <property type="evidence" value="ECO:0007669"/>
    <property type="project" value="UniProtKB-UniRule"/>
</dbReference>
<organism evidence="28 29">
    <name type="scientific">Dioscorea zingiberensis</name>
    <dbReference type="NCBI Taxonomy" id="325984"/>
    <lineage>
        <taxon>Eukaryota</taxon>
        <taxon>Viridiplantae</taxon>
        <taxon>Streptophyta</taxon>
        <taxon>Embryophyta</taxon>
        <taxon>Tracheophyta</taxon>
        <taxon>Spermatophyta</taxon>
        <taxon>Magnoliopsida</taxon>
        <taxon>Liliopsida</taxon>
        <taxon>Dioscoreales</taxon>
        <taxon>Dioscoreaceae</taxon>
        <taxon>Dioscorea</taxon>
    </lineage>
</organism>
<keyword evidence="9 25" id="KW-0812">Transmembrane</keyword>
<evidence type="ECO:0000256" key="7">
    <source>
        <dbReference type="ARBA" id="ARBA00022614"/>
    </source>
</evidence>
<comment type="subunit">
    <text evidence="22">Interacts with the ACC synthases ACS5 and ACS9 but not ACS2, via the kinase domain.</text>
</comment>
<evidence type="ECO:0000256" key="6">
    <source>
        <dbReference type="ARBA" id="ARBA00022553"/>
    </source>
</evidence>
<evidence type="ECO:0000313" key="28">
    <source>
        <dbReference type="EMBL" id="KAJ0989864.1"/>
    </source>
</evidence>
<evidence type="ECO:0000259" key="27">
    <source>
        <dbReference type="PROSITE" id="PS50011"/>
    </source>
</evidence>
<evidence type="ECO:0000256" key="26">
    <source>
        <dbReference type="SAM" id="SignalP"/>
    </source>
</evidence>
<evidence type="ECO:0000256" key="8">
    <source>
        <dbReference type="ARBA" id="ARBA00022679"/>
    </source>
</evidence>
<dbReference type="SUPFAM" id="SSF52058">
    <property type="entry name" value="L domain-like"/>
    <property type="match status" value="1"/>
</dbReference>
<keyword evidence="12 23" id="KW-0547">Nucleotide-binding</keyword>
<dbReference type="Pfam" id="PF08263">
    <property type="entry name" value="LRRNT_2"/>
    <property type="match status" value="1"/>
</dbReference>
<proteinExistence type="inferred from homology"/>
<gene>
    <name evidence="28" type="ORF">J5N97_008220</name>
</gene>
<evidence type="ECO:0000256" key="21">
    <source>
        <dbReference type="ARBA" id="ARBA00059946"/>
    </source>
</evidence>
<dbReference type="Pfam" id="PF00069">
    <property type="entry name" value="Pkinase"/>
    <property type="match status" value="1"/>
</dbReference>
<dbReference type="Proteomes" id="UP001085076">
    <property type="component" value="Miscellaneous, Linkage group lg01"/>
</dbReference>
<reference evidence="28" key="2">
    <citation type="journal article" date="2022" name="Hortic Res">
        <title>The genome of Dioscorea zingiberensis sheds light on the biosynthesis, origin and evolution of the medicinally important diosgenin saponins.</title>
        <authorList>
            <person name="Li Y."/>
            <person name="Tan C."/>
            <person name="Li Z."/>
            <person name="Guo J."/>
            <person name="Li S."/>
            <person name="Chen X."/>
            <person name="Wang C."/>
            <person name="Dai X."/>
            <person name="Yang H."/>
            <person name="Song W."/>
            <person name="Hou L."/>
            <person name="Xu J."/>
            <person name="Tong Z."/>
            <person name="Xu A."/>
            <person name="Yuan X."/>
            <person name="Wang W."/>
            <person name="Yang Q."/>
            <person name="Chen L."/>
            <person name="Sun Z."/>
            <person name="Wang K."/>
            <person name="Pan B."/>
            <person name="Chen J."/>
            <person name="Bao Y."/>
            <person name="Liu F."/>
            <person name="Qi X."/>
            <person name="Gang D.R."/>
            <person name="Wen J."/>
            <person name="Li J."/>
        </authorList>
    </citation>
    <scope>NUCLEOTIDE SEQUENCE</scope>
    <source>
        <strain evidence="28">Dzin_1.0</strain>
    </source>
</reference>
<dbReference type="SUPFAM" id="SSF56112">
    <property type="entry name" value="Protein kinase-like (PK-like)"/>
    <property type="match status" value="1"/>
</dbReference>
<dbReference type="InterPro" id="IPR000719">
    <property type="entry name" value="Prot_kinase_dom"/>
</dbReference>
<keyword evidence="29" id="KW-1185">Reference proteome</keyword>
<evidence type="ECO:0000256" key="1">
    <source>
        <dbReference type="ARBA" id="ARBA00004251"/>
    </source>
</evidence>
<feature type="domain" description="Protein kinase" evidence="27">
    <location>
        <begin position="312"/>
        <end position="584"/>
    </location>
</feature>
<sequence length="597" mass="65469">MASHPMRFRRLLLLSVVLIYAAMQKTSAISSDGEALLSFKTSIVGSDGIFLQWRQEDADPCSWKGVTCDSHTRRVIRLNLSYHKLIGSISPDIGKLNNLKLVALHGNSLYGTIPPEMGNCTDLQHVYLQGNYLSGSIPSEFGNLLELETLDVSSNTLSGSIPISLARLIKLTVFNVSTNFLTGRIPTDGSLFKFTENSFIGNRGLCGKQINVDCKDELGSGPGGSEAPSSDNPGYKKPTKNSTRLVISAVATVCALLLVALMCFWGCFLYKKFGKNDIGGLAMDVSGGASIVMFHGDLPYSTKDILKKLETLNDESIIGSGGFGTVYKLAMDDGSVFALKRIMKTNEGLDRFFDRELEILGSIKHRYLVNLRGYCNSPASKLLLYDFLPGGSLDEALHERSELLDWDARLNIIMGAAKGLAYLHHDCSPRIIHRDIKSSNILLDGNLDARVSDFGLAKLLEDEESHITTIVAGTFGYLAPEYMQSGRATEKTDVYSFGVLVLEVISGKRPTDSSFIEKGLNIVGWLNFLVVENRQREIIDPHCEGVQTESLDALLSVSIQCVSSNAEDRPTMHRVVQILESEVMTPCPSDFYDSNSE</sequence>
<dbReference type="Pfam" id="PF00560">
    <property type="entry name" value="LRR_1"/>
    <property type="match status" value="2"/>
</dbReference>
<dbReference type="GO" id="GO:0004674">
    <property type="term" value="F:protein serine/threonine kinase activity"/>
    <property type="evidence" value="ECO:0007669"/>
    <property type="project" value="UniProtKB-KW"/>
</dbReference>
<keyword evidence="15 25" id="KW-1133">Transmembrane helix</keyword>
<dbReference type="SMART" id="SM00220">
    <property type="entry name" value="S_TKc"/>
    <property type="match status" value="1"/>
</dbReference>
<dbReference type="PANTHER" id="PTHR48056:SF77">
    <property type="entry name" value="PROTEIN KINASE DOMAIN-CONTAINING PROTEIN"/>
    <property type="match status" value="1"/>
</dbReference>
<evidence type="ECO:0000256" key="4">
    <source>
        <dbReference type="ARBA" id="ARBA00022475"/>
    </source>
</evidence>
<dbReference type="EC" id="2.7.11.1" evidence="3"/>
<dbReference type="InterPro" id="IPR050647">
    <property type="entry name" value="Plant_LRR-RLKs"/>
</dbReference>
<evidence type="ECO:0000256" key="12">
    <source>
        <dbReference type="ARBA" id="ARBA00022741"/>
    </source>
</evidence>
<dbReference type="InterPro" id="IPR013210">
    <property type="entry name" value="LRR_N_plant-typ"/>
</dbReference>
<evidence type="ECO:0000256" key="10">
    <source>
        <dbReference type="ARBA" id="ARBA00022729"/>
    </source>
</evidence>
<comment type="subcellular location">
    <subcellularLocation>
        <location evidence="1">Cell membrane</location>
        <topology evidence="1">Single-pass type I membrane protein</topology>
    </subcellularLocation>
</comment>
<dbReference type="PROSITE" id="PS00108">
    <property type="entry name" value="PROTEIN_KINASE_ST"/>
    <property type="match status" value="1"/>
</dbReference>
<protein>
    <recommendedName>
        <fullName evidence="3">non-specific serine/threonine protein kinase</fullName>
        <ecNumber evidence="3">2.7.11.1</ecNumber>
    </recommendedName>
</protein>
<evidence type="ECO:0000256" key="15">
    <source>
        <dbReference type="ARBA" id="ARBA00022989"/>
    </source>
</evidence>
<keyword evidence="11" id="KW-0677">Repeat</keyword>
<evidence type="ECO:0000256" key="2">
    <source>
        <dbReference type="ARBA" id="ARBA00008684"/>
    </source>
</evidence>
<comment type="similarity">
    <text evidence="2">Belongs to the protein kinase superfamily. Ser/Thr protein kinase family.</text>
</comment>
<comment type="function">
    <text evidence="21">Involved in the signaling pathway that regulates cell wall function, including cellulose biosynthesis, likely via an 1-aminocyclopropane-1-carboxylic acid (ACC)-mediated signal (a precursor of ethylene).</text>
</comment>
<dbReference type="FunFam" id="3.80.10.10:FF:000101">
    <property type="entry name" value="LRR receptor-like serine/threonine-protein kinase ERECTA"/>
    <property type="match status" value="1"/>
</dbReference>
<dbReference type="FunFam" id="3.30.200.20:FF:000282">
    <property type="entry name" value="LRR receptor-like serine/threonine-protein kinase FEI 1"/>
    <property type="match status" value="1"/>
</dbReference>
<keyword evidence="17" id="KW-0675">Receptor</keyword>
<dbReference type="EMBL" id="JAGGNH010000001">
    <property type="protein sequence ID" value="KAJ0989864.1"/>
    <property type="molecule type" value="Genomic_DNA"/>
</dbReference>
<evidence type="ECO:0000256" key="22">
    <source>
        <dbReference type="ARBA" id="ARBA00064486"/>
    </source>
</evidence>
<dbReference type="GO" id="GO:0005886">
    <property type="term" value="C:plasma membrane"/>
    <property type="evidence" value="ECO:0007669"/>
    <property type="project" value="UniProtKB-SubCell"/>
</dbReference>
<keyword evidence="8" id="KW-0808">Transferase</keyword>
<feature type="chain" id="PRO_5038801169" description="non-specific serine/threonine protein kinase" evidence="26">
    <location>
        <begin position="29"/>
        <end position="597"/>
    </location>
</feature>
<dbReference type="InterPro" id="IPR011009">
    <property type="entry name" value="Kinase-like_dom_sf"/>
</dbReference>
<evidence type="ECO:0000256" key="19">
    <source>
        <dbReference type="ARBA" id="ARBA00047899"/>
    </source>
</evidence>
<comment type="catalytic activity">
    <reaction evidence="20">
        <text>L-seryl-[protein] + ATP = O-phospho-L-seryl-[protein] + ADP + H(+)</text>
        <dbReference type="Rhea" id="RHEA:17989"/>
        <dbReference type="Rhea" id="RHEA-COMP:9863"/>
        <dbReference type="Rhea" id="RHEA-COMP:11604"/>
        <dbReference type="ChEBI" id="CHEBI:15378"/>
        <dbReference type="ChEBI" id="CHEBI:29999"/>
        <dbReference type="ChEBI" id="CHEBI:30616"/>
        <dbReference type="ChEBI" id="CHEBI:83421"/>
        <dbReference type="ChEBI" id="CHEBI:456216"/>
        <dbReference type="EC" id="2.7.11.1"/>
    </reaction>
</comment>
<dbReference type="PROSITE" id="PS00107">
    <property type="entry name" value="PROTEIN_KINASE_ATP"/>
    <property type="match status" value="1"/>
</dbReference>
<feature type="transmembrane region" description="Helical" evidence="25">
    <location>
        <begin position="245"/>
        <end position="270"/>
    </location>
</feature>
<dbReference type="InterPro" id="IPR001611">
    <property type="entry name" value="Leu-rich_rpt"/>
</dbReference>
<evidence type="ECO:0000256" key="9">
    <source>
        <dbReference type="ARBA" id="ARBA00022692"/>
    </source>
</evidence>
<feature type="region of interest" description="Disordered" evidence="24">
    <location>
        <begin position="220"/>
        <end position="240"/>
    </location>
</feature>
<evidence type="ECO:0000313" key="29">
    <source>
        <dbReference type="Proteomes" id="UP001085076"/>
    </source>
</evidence>
<evidence type="ECO:0000256" key="5">
    <source>
        <dbReference type="ARBA" id="ARBA00022527"/>
    </source>
</evidence>
<evidence type="ECO:0000256" key="24">
    <source>
        <dbReference type="SAM" id="MobiDB-lite"/>
    </source>
</evidence>
<name>A0A9D5DEB3_9LILI</name>